<dbReference type="GeneID" id="26100240"/>
<proteinExistence type="predicted"/>
<keyword evidence="1" id="KW-0472">Membrane</keyword>
<protein>
    <submittedName>
        <fullName evidence="2">Uncharacterized protein</fullName>
    </submittedName>
</protein>
<feature type="transmembrane region" description="Helical" evidence="1">
    <location>
        <begin position="70"/>
        <end position="88"/>
    </location>
</feature>
<gene>
    <name evidence="2" type="ORF">Pyrde_1900</name>
</gene>
<keyword evidence="1" id="KW-0812">Transmembrane</keyword>
<reference evidence="2 3" key="1">
    <citation type="submission" date="2015-10" db="EMBL/GenBank/DDBJ databases">
        <title>Complete genome sequence of hyperthermophilic archaeon Pyrodictium delaneyi Su06.</title>
        <authorList>
            <person name="Jung J.-H."/>
            <person name="Lin J."/>
            <person name="Holden J.F."/>
            <person name="Park C.-S."/>
        </authorList>
    </citation>
    <scope>NUCLEOTIDE SEQUENCE [LARGE SCALE GENOMIC DNA]</scope>
    <source>
        <strain evidence="2 3">Su06</strain>
    </source>
</reference>
<feature type="transmembrane region" description="Helical" evidence="1">
    <location>
        <begin position="12"/>
        <end position="31"/>
    </location>
</feature>
<evidence type="ECO:0000313" key="3">
    <source>
        <dbReference type="Proteomes" id="UP000058613"/>
    </source>
</evidence>
<dbReference type="EMBL" id="CP013011">
    <property type="protein sequence ID" value="ALL01943.1"/>
    <property type="molecule type" value="Genomic_DNA"/>
</dbReference>
<dbReference type="Proteomes" id="UP000058613">
    <property type="component" value="Chromosome"/>
</dbReference>
<sequence length="100" mass="11283">MSWEAWIEELKQWTTMQWALFWLGAAMIAYGLKSHPRISQWGAALFLAAFFWPLLRQVHAYTLRLSGDPVTAAIATVAAIFVGPRILLELVKAALRSRSP</sequence>
<name>A0A0P0N655_9CREN</name>
<evidence type="ECO:0000256" key="1">
    <source>
        <dbReference type="SAM" id="Phobius"/>
    </source>
</evidence>
<evidence type="ECO:0000313" key="2">
    <source>
        <dbReference type="EMBL" id="ALL01943.1"/>
    </source>
</evidence>
<accession>A0A0P0N655</accession>
<dbReference type="KEGG" id="pdl:Pyrde_1900"/>
<dbReference type="RefSeq" id="WP_055410277.1">
    <property type="nucleotide sequence ID" value="NZ_CP013011.1"/>
</dbReference>
<feature type="transmembrane region" description="Helical" evidence="1">
    <location>
        <begin position="38"/>
        <end position="55"/>
    </location>
</feature>
<dbReference type="STRING" id="1273541.Pyrde_1900"/>
<keyword evidence="1" id="KW-1133">Transmembrane helix</keyword>
<organism evidence="2 3">
    <name type="scientific">Pyrodictium delaneyi</name>
    <dbReference type="NCBI Taxonomy" id="1273541"/>
    <lineage>
        <taxon>Archaea</taxon>
        <taxon>Thermoproteota</taxon>
        <taxon>Thermoprotei</taxon>
        <taxon>Desulfurococcales</taxon>
        <taxon>Pyrodictiaceae</taxon>
        <taxon>Pyrodictium</taxon>
    </lineage>
</organism>
<dbReference type="AlphaFoldDB" id="A0A0P0N655"/>